<dbReference type="AlphaFoldDB" id="A0A6A0A916"/>
<proteinExistence type="predicted"/>
<reference evidence="2 3" key="1">
    <citation type="submission" date="2020-02" db="EMBL/GenBank/DDBJ databases">
        <title>Draft genome sequence of Haematococcus lacustris strain NIES-144.</title>
        <authorList>
            <person name="Morimoto D."/>
            <person name="Nakagawa S."/>
            <person name="Yoshida T."/>
            <person name="Sawayama S."/>
        </authorList>
    </citation>
    <scope>NUCLEOTIDE SEQUENCE [LARGE SCALE GENOMIC DNA]</scope>
    <source>
        <strain evidence="2 3">NIES-144</strain>
    </source>
</reference>
<organism evidence="2 3">
    <name type="scientific">Haematococcus lacustris</name>
    <name type="common">Green alga</name>
    <name type="synonym">Haematococcus pluvialis</name>
    <dbReference type="NCBI Taxonomy" id="44745"/>
    <lineage>
        <taxon>Eukaryota</taxon>
        <taxon>Viridiplantae</taxon>
        <taxon>Chlorophyta</taxon>
        <taxon>core chlorophytes</taxon>
        <taxon>Chlorophyceae</taxon>
        <taxon>CS clade</taxon>
        <taxon>Chlamydomonadales</taxon>
        <taxon>Haematococcaceae</taxon>
        <taxon>Haematococcus</taxon>
    </lineage>
</organism>
<dbReference type="InterPro" id="IPR016024">
    <property type="entry name" value="ARM-type_fold"/>
</dbReference>
<evidence type="ECO:0000256" key="1">
    <source>
        <dbReference type="PROSITE-ProRule" id="PRU00259"/>
    </source>
</evidence>
<dbReference type="SUPFAM" id="SSF48371">
    <property type="entry name" value="ARM repeat"/>
    <property type="match status" value="1"/>
</dbReference>
<gene>
    <name evidence="2" type="ORF">HaLaN_27481</name>
</gene>
<name>A0A6A0A916_HAELA</name>
<dbReference type="EMBL" id="BLLF01004098">
    <property type="protein sequence ID" value="GFH28913.1"/>
    <property type="molecule type" value="Genomic_DNA"/>
</dbReference>
<sequence>MAGSAEEYDIDLQTVIKALNVLMNVSANDDLAVRIGQMPGCIDTLSRLQAHKHAPLAVLAARCLINLTHSNPAAASAADKAGALNTATIWLLSVSSTAQSQARIKLGCWLLGNLATAPDATCRAKLLGAPGVIQRLVELLTPGSPEAIIVLSAQLLSSLARESYTAQTLLAKAGAVGALMQLVEAHSGSCLEDGPSQATLKCK</sequence>
<evidence type="ECO:0000313" key="2">
    <source>
        <dbReference type="EMBL" id="GFH28913.1"/>
    </source>
</evidence>
<feature type="repeat" description="ARM" evidence="1">
    <location>
        <begin position="131"/>
        <end position="174"/>
    </location>
</feature>
<comment type="caution">
    <text evidence="2">The sequence shown here is derived from an EMBL/GenBank/DDBJ whole genome shotgun (WGS) entry which is preliminary data.</text>
</comment>
<accession>A0A6A0A916</accession>
<dbReference type="Proteomes" id="UP000485058">
    <property type="component" value="Unassembled WGS sequence"/>
</dbReference>
<keyword evidence="3" id="KW-1185">Reference proteome</keyword>
<evidence type="ECO:0008006" key="4">
    <source>
        <dbReference type="Google" id="ProtNLM"/>
    </source>
</evidence>
<protein>
    <recommendedName>
        <fullName evidence="4">Armadillo repeat-containing protein 8</fullName>
    </recommendedName>
</protein>
<dbReference type="InterPro" id="IPR000225">
    <property type="entry name" value="Armadillo"/>
</dbReference>
<dbReference type="PROSITE" id="PS50176">
    <property type="entry name" value="ARM_REPEAT"/>
    <property type="match status" value="1"/>
</dbReference>
<evidence type="ECO:0000313" key="3">
    <source>
        <dbReference type="Proteomes" id="UP000485058"/>
    </source>
</evidence>
<dbReference type="Gene3D" id="1.25.10.10">
    <property type="entry name" value="Leucine-rich Repeat Variant"/>
    <property type="match status" value="1"/>
</dbReference>
<feature type="non-terminal residue" evidence="2">
    <location>
        <position position="203"/>
    </location>
</feature>
<dbReference type="InterPro" id="IPR011989">
    <property type="entry name" value="ARM-like"/>
</dbReference>